<feature type="transmembrane region" description="Helical" evidence="8">
    <location>
        <begin position="197"/>
        <end position="215"/>
    </location>
</feature>
<evidence type="ECO:0000313" key="10">
    <source>
        <dbReference type="Proteomes" id="UP000547674"/>
    </source>
</evidence>
<evidence type="ECO:0000256" key="2">
    <source>
        <dbReference type="ARBA" id="ARBA00009773"/>
    </source>
</evidence>
<proteinExistence type="inferred from homology"/>
<keyword evidence="7 8" id="KW-0472">Membrane</keyword>
<gene>
    <name evidence="9" type="ORF">HKN21_14515</name>
</gene>
<keyword evidence="6 8" id="KW-1133">Transmembrane helix</keyword>
<feature type="transmembrane region" description="Helical" evidence="8">
    <location>
        <begin position="52"/>
        <end position="70"/>
    </location>
</feature>
<dbReference type="GO" id="GO:0055085">
    <property type="term" value="P:transmembrane transport"/>
    <property type="evidence" value="ECO:0007669"/>
    <property type="project" value="TreeGrafter"/>
</dbReference>
<dbReference type="GO" id="GO:0005886">
    <property type="term" value="C:plasma membrane"/>
    <property type="evidence" value="ECO:0007669"/>
    <property type="project" value="UniProtKB-SubCell"/>
</dbReference>
<feature type="transmembrane region" description="Helical" evidence="8">
    <location>
        <begin position="351"/>
        <end position="380"/>
    </location>
</feature>
<feature type="transmembrane region" description="Helical" evidence="8">
    <location>
        <begin position="321"/>
        <end position="339"/>
    </location>
</feature>
<keyword evidence="3" id="KW-0813">Transport</keyword>
<dbReference type="PANTHER" id="PTHR21716:SF53">
    <property type="entry name" value="PERMEASE PERM-RELATED"/>
    <property type="match status" value="1"/>
</dbReference>
<feature type="transmembrane region" description="Helical" evidence="8">
    <location>
        <begin position="251"/>
        <end position="273"/>
    </location>
</feature>
<feature type="transmembrane region" description="Helical" evidence="8">
    <location>
        <begin position="106"/>
        <end position="127"/>
    </location>
</feature>
<feature type="transmembrane region" description="Helical" evidence="8">
    <location>
        <begin position="279"/>
        <end position="309"/>
    </location>
</feature>
<name>A0A7Y2H3Q6_UNCEI</name>
<comment type="similarity">
    <text evidence="2">Belongs to the autoinducer-2 exporter (AI-2E) (TC 2.A.86) family.</text>
</comment>
<evidence type="ECO:0000256" key="7">
    <source>
        <dbReference type="ARBA" id="ARBA00023136"/>
    </source>
</evidence>
<sequence>MTGTRDTTVPLAFVAVLTLILLALGASSLTILAPPFLIGFAAYLLLPYRKQVWAFRTLIILCLIFLLWSVQRFGAILIVLGFSLFLAYVLDPAVDWLESKRLSRPVAILVLLIPVVAILALAAVLLLPPLVGQLGDLVESIPNLANDVQEKIAPLLENPRIQPYYERYQDQVPKLLEYGQQLAKSAVGGVFNATQTLGSLLGGLVLIPIMSFYFLRDYDRVREKSEDLVPRRYHRFFSESREELDVLLGHWLRGAFIVSLIIGVVTGIGLSLLGIPYALVLAAMAAVLNFVPVLGFWISFIVAAIVGLVHGGWEGLLQVSALYFALSVVEGQLLSPKIIGEAVGLHPVAMLVALIIFADVFGLLGAFLAVPLAIIALILVKQLRNLYLQSDLYQDREEESHT</sequence>
<evidence type="ECO:0000256" key="1">
    <source>
        <dbReference type="ARBA" id="ARBA00004651"/>
    </source>
</evidence>
<dbReference type="InterPro" id="IPR002549">
    <property type="entry name" value="AI-2E-like"/>
</dbReference>
<dbReference type="AlphaFoldDB" id="A0A7Y2H3Q6"/>
<evidence type="ECO:0000256" key="6">
    <source>
        <dbReference type="ARBA" id="ARBA00022989"/>
    </source>
</evidence>
<dbReference type="EMBL" id="JABDJR010000585">
    <property type="protein sequence ID" value="NNF07973.1"/>
    <property type="molecule type" value="Genomic_DNA"/>
</dbReference>
<evidence type="ECO:0000256" key="8">
    <source>
        <dbReference type="SAM" id="Phobius"/>
    </source>
</evidence>
<comment type="subcellular location">
    <subcellularLocation>
        <location evidence="1">Cell membrane</location>
        <topology evidence="1">Multi-pass membrane protein</topology>
    </subcellularLocation>
</comment>
<organism evidence="9 10">
    <name type="scientific">Eiseniibacteriota bacterium</name>
    <dbReference type="NCBI Taxonomy" id="2212470"/>
    <lineage>
        <taxon>Bacteria</taxon>
        <taxon>Candidatus Eiseniibacteriota</taxon>
    </lineage>
</organism>
<evidence type="ECO:0000256" key="3">
    <source>
        <dbReference type="ARBA" id="ARBA00022448"/>
    </source>
</evidence>
<feature type="transmembrane region" description="Helical" evidence="8">
    <location>
        <begin position="76"/>
        <end position="94"/>
    </location>
</feature>
<evidence type="ECO:0000256" key="4">
    <source>
        <dbReference type="ARBA" id="ARBA00022475"/>
    </source>
</evidence>
<comment type="caution">
    <text evidence="9">The sequence shown here is derived from an EMBL/GenBank/DDBJ whole genome shotgun (WGS) entry which is preliminary data.</text>
</comment>
<evidence type="ECO:0000313" key="9">
    <source>
        <dbReference type="EMBL" id="NNF07973.1"/>
    </source>
</evidence>
<feature type="transmembrane region" description="Helical" evidence="8">
    <location>
        <begin position="12"/>
        <end position="45"/>
    </location>
</feature>
<dbReference type="Pfam" id="PF01594">
    <property type="entry name" value="AI-2E_transport"/>
    <property type="match status" value="1"/>
</dbReference>
<evidence type="ECO:0000256" key="5">
    <source>
        <dbReference type="ARBA" id="ARBA00022692"/>
    </source>
</evidence>
<protein>
    <submittedName>
        <fullName evidence="9">AI-2E family transporter</fullName>
    </submittedName>
</protein>
<reference evidence="9 10" key="1">
    <citation type="submission" date="2020-03" db="EMBL/GenBank/DDBJ databases">
        <title>Metabolic flexibility allows generalist bacteria to become dominant in a frequently disturbed ecosystem.</title>
        <authorList>
            <person name="Chen Y.-J."/>
            <person name="Leung P.M."/>
            <person name="Bay S.K."/>
            <person name="Hugenholtz P."/>
            <person name="Kessler A.J."/>
            <person name="Shelley G."/>
            <person name="Waite D.W."/>
            <person name="Cook P.L."/>
            <person name="Greening C."/>
        </authorList>
    </citation>
    <scope>NUCLEOTIDE SEQUENCE [LARGE SCALE GENOMIC DNA]</scope>
    <source>
        <strain evidence="9">SS_bin_28</strain>
    </source>
</reference>
<dbReference type="PANTHER" id="PTHR21716">
    <property type="entry name" value="TRANSMEMBRANE PROTEIN"/>
    <property type="match status" value="1"/>
</dbReference>
<keyword evidence="5 8" id="KW-0812">Transmembrane</keyword>
<dbReference type="Proteomes" id="UP000547674">
    <property type="component" value="Unassembled WGS sequence"/>
</dbReference>
<keyword evidence="4" id="KW-1003">Cell membrane</keyword>
<accession>A0A7Y2H3Q6</accession>